<proteinExistence type="predicted"/>
<accession>A0ABD0TXR1</accession>
<feature type="transmembrane region" description="Helical" evidence="1">
    <location>
        <begin position="141"/>
        <end position="161"/>
    </location>
</feature>
<dbReference type="AlphaFoldDB" id="A0ABD0TXR1"/>
<keyword evidence="1" id="KW-0472">Membrane</keyword>
<dbReference type="EMBL" id="JANQDX010000019">
    <property type="protein sequence ID" value="KAL0904409.1"/>
    <property type="molecule type" value="Genomic_DNA"/>
</dbReference>
<gene>
    <name evidence="2" type="ORF">M5K25_026513</name>
</gene>
<keyword evidence="3" id="KW-1185">Reference proteome</keyword>
<evidence type="ECO:0000313" key="2">
    <source>
        <dbReference type="EMBL" id="KAL0904409.1"/>
    </source>
</evidence>
<evidence type="ECO:0000313" key="3">
    <source>
        <dbReference type="Proteomes" id="UP001552299"/>
    </source>
</evidence>
<comment type="caution">
    <text evidence="2">The sequence shown here is derived from an EMBL/GenBank/DDBJ whole genome shotgun (WGS) entry which is preliminary data.</text>
</comment>
<keyword evidence="1" id="KW-0812">Transmembrane</keyword>
<evidence type="ECO:0000256" key="1">
    <source>
        <dbReference type="SAM" id="Phobius"/>
    </source>
</evidence>
<reference evidence="2 3" key="1">
    <citation type="journal article" date="2024" name="Plant Biotechnol. J.">
        <title>Dendrobium thyrsiflorum genome and its molecular insights into genes involved in important horticultural traits.</title>
        <authorList>
            <person name="Chen B."/>
            <person name="Wang J.Y."/>
            <person name="Zheng P.J."/>
            <person name="Li K.L."/>
            <person name="Liang Y.M."/>
            <person name="Chen X.F."/>
            <person name="Zhang C."/>
            <person name="Zhao X."/>
            <person name="He X."/>
            <person name="Zhang G.Q."/>
            <person name="Liu Z.J."/>
            <person name="Xu Q."/>
        </authorList>
    </citation>
    <scope>NUCLEOTIDE SEQUENCE [LARGE SCALE GENOMIC DNA]</scope>
    <source>
        <strain evidence="2">GZMU011</strain>
    </source>
</reference>
<name>A0ABD0TXR1_DENTH</name>
<keyword evidence="1" id="KW-1133">Transmembrane helix</keyword>
<organism evidence="2 3">
    <name type="scientific">Dendrobium thyrsiflorum</name>
    <name type="common">Pinecone-like raceme dendrobium</name>
    <name type="synonym">Orchid</name>
    <dbReference type="NCBI Taxonomy" id="117978"/>
    <lineage>
        <taxon>Eukaryota</taxon>
        <taxon>Viridiplantae</taxon>
        <taxon>Streptophyta</taxon>
        <taxon>Embryophyta</taxon>
        <taxon>Tracheophyta</taxon>
        <taxon>Spermatophyta</taxon>
        <taxon>Magnoliopsida</taxon>
        <taxon>Liliopsida</taxon>
        <taxon>Asparagales</taxon>
        <taxon>Orchidaceae</taxon>
        <taxon>Epidendroideae</taxon>
        <taxon>Malaxideae</taxon>
        <taxon>Dendrobiinae</taxon>
        <taxon>Dendrobium</taxon>
    </lineage>
</organism>
<protein>
    <submittedName>
        <fullName evidence="2">Uncharacterized protein</fullName>
    </submittedName>
</protein>
<dbReference type="Proteomes" id="UP001552299">
    <property type="component" value="Unassembled WGS sequence"/>
</dbReference>
<sequence>MDKVANGLEDLQMGVFVDLRIYGSGLKSSVRSNRTEVGDLQFKEGRWRCVMVGPLWRFQDSGGWLFVFGNYSTTVLLNLSVQHLHWESGTEAWKGKIDTISSGMKEALTNLNSPIEYHSYELLDISYSILDNPTKGNLDQIGILIFGALWFSCFAWMAMINRLKMADLLAK</sequence>